<accession>A0A9D1PVS3</accession>
<keyword evidence="3 7" id="KW-0812">Transmembrane</keyword>
<evidence type="ECO:0000256" key="3">
    <source>
        <dbReference type="ARBA" id="ARBA00022692"/>
    </source>
</evidence>
<organism evidence="10 11">
    <name type="scientific">Candidatus Desulfovibrio intestinipullorum</name>
    <dbReference type="NCBI Taxonomy" id="2838536"/>
    <lineage>
        <taxon>Bacteria</taxon>
        <taxon>Pseudomonadati</taxon>
        <taxon>Thermodesulfobacteriota</taxon>
        <taxon>Desulfovibrionia</taxon>
        <taxon>Desulfovibrionales</taxon>
        <taxon>Desulfovibrionaceae</taxon>
        <taxon>Desulfovibrio</taxon>
    </lineage>
</organism>
<evidence type="ECO:0000256" key="7">
    <source>
        <dbReference type="SAM" id="Phobius"/>
    </source>
</evidence>
<protein>
    <submittedName>
        <fullName evidence="10">ABC transporter permease</fullName>
    </submittedName>
</protein>
<comment type="similarity">
    <text evidence="6">Belongs to the ABC-4 integral membrane protein family.</text>
</comment>
<dbReference type="EMBL" id="DXHV01000052">
    <property type="protein sequence ID" value="HIW00490.1"/>
    <property type="molecule type" value="Genomic_DNA"/>
</dbReference>
<feature type="transmembrane region" description="Helical" evidence="7">
    <location>
        <begin position="367"/>
        <end position="393"/>
    </location>
</feature>
<gene>
    <name evidence="10" type="ORF">H9894_04800</name>
</gene>
<dbReference type="InterPro" id="IPR050250">
    <property type="entry name" value="Macrolide_Exporter_MacB"/>
</dbReference>
<evidence type="ECO:0000256" key="6">
    <source>
        <dbReference type="ARBA" id="ARBA00038076"/>
    </source>
</evidence>
<evidence type="ECO:0000256" key="5">
    <source>
        <dbReference type="ARBA" id="ARBA00023136"/>
    </source>
</evidence>
<evidence type="ECO:0000313" key="11">
    <source>
        <dbReference type="Proteomes" id="UP000886752"/>
    </source>
</evidence>
<name>A0A9D1PVS3_9BACT</name>
<dbReference type="PANTHER" id="PTHR30572">
    <property type="entry name" value="MEMBRANE COMPONENT OF TRANSPORTER-RELATED"/>
    <property type="match status" value="1"/>
</dbReference>
<reference evidence="10" key="2">
    <citation type="submission" date="2021-04" db="EMBL/GenBank/DDBJ databases">
        <authorList>
            <person name="Gilroy R."/>
        </authorList>
    </citation>
    <scope>NUCLEOTIDE SEQUENCE</scope>
    <source>
        <strain evidence="10">ChiHecec2B26-446</strain>
    </source>
</reference>
<comment type="caution">
    <text evidence="10">The sequence shown here is derived from an EMBL/GenBank/DDBJ whole genome shotgun (WGS) entry which is preliminary data.</text>
</comment>
<feature type="domain" description="ABC3 transporter permease C-terminal" evidence="8">
    <location>
        <begin position="291"/>
        <end position="402"/>
    </location>
</feature>
<sequence length="412" mass="43954">MTLRQFLRILVQAQRAIRAYWTNSVFIVCAISLGIAALTVILASMEGASRKAEELAAKFGPTSINIIGGNLVEQAMASRPMTLTWNDVRRIGDCMPGAERVSPLLLKAAVQVQSGGRRHTTDSLVGTGAEHGPSWGWYPETGRDFTREDLELARSVCLIGAATAQVLFGSADPLGRIVVVDRVPLVVIGVLTRQGLSSGDMDFDDRVTVPITTMIRRFNLSRHYLSQVRVTFAKSSTPQHMAEYSRQLRGLLRSLHGIQDGAADDFLLVTMQDIMDFVDVVKGSIVIFLGLVAVVTMLTGGFTQANLFYLAVTDRSVEIGLKKALGASSQAIFVQFLLEAVLLACLGALAGLAIGAAFGALLSSFDLLSISLSPTVFLLAVLMACAIGCAFGVRPARKAAGLAPVSALRGLS</sequence>
<proteinExistence type="inferred from homology"/>
<evidence type="ECO:0000256" key="4">
    <source>
        <dbReference type="ARBA" id="ARBA00022989"/>
    </source>
</evidence>
<keyword evidence="4 7" id="KW-1133">Transmembrane helix</keyword>
<dbReference type="Pfam" id="PF12704">
    <property type="entry name" value="MacB_PCD"/>
    <property type="match status" value="1"/>
</dbReference>
<evidence type="ECO:0000313" key="10">
    <source>
        <dbReference type="EMBL" id="HIW00490.1"/>
    </source>
</evidence>
<dbReference type="Pfam" id="PF02687">
    <property type="entry name" value="FtsX"/>
    <property type="match status" value="1"/>
</dbReference>
<dbReference type="InterPro" id="IPR025857">
    <property type="entry name" value="MacB_PCD"/>
</dbReference>
<feature type="transmembrane region" description="Helical" evidence="7">
    <location>
        <begin position="285"/>
        <end position="312"/>
    </location>
</feature>
<comment type="subcellular location">
    <subcellularLocation>
        <location evidence="1">Cell membrane</location>
        <topology evidence="1">Multi-pass membrane protein</topology>
    </subcellularLocation>
</comment>
<dbReference type="GO" id="GO:0005886">
    <property type="term" value="C:plasma membrane"/>
    <property type="evidence" value="ECO:0007669"/>
    <property type="project" value="UniProtKB-SubCell"/>
</dbReference>
<keyword evidence="2" id="KW-1003">Cell membrane</keyword>
<evidence type="ECO:0000259" key="9">
    <source>
        <dbReference type="Pfam" id="PF12704"/>
    </source>
</evidence>
<reference evidence="10" key="1">
    <citation type="journal article" date="2021" name="PeerJ">
        <title>Extensive microbial diversity within the chicken gut microbiome revealed by metagenomics and culture.</title>
        <authorList>
            <person name="Gilroy R."/>
            <person name="Ravi A."/>
            <person name="Getino M."/>
            <person name="Pursley I."/>
            <person name="Horton D.L."/>
            <person name="Alikhan N.F."/>
            <person name="Baker D."/>
            <person name="Gharbi K."/>
            <person name="Hall N."/>
            <person name="Watson M."/>
            <person name="Adriaenssens E.M."/>
            <person name="Foster-Nyarko E."/>
            <person name="Jarju S."/>
            <person name="Secka A."/>
            <person name="Antonio M."/>
            <person name="Oren A."/>
            <person name="Chaudhuri R.R."/>
            <person name="La Ragione R."/>
            <person name="Hildebrand F."/>
            <person name="Pallen M.J."/>
        </authorList>
    </citation>
    <scope>NUCLEOTIDE SEQUENCE</scope>
    <source>
        <strain evidence="10">ChiHecec2B26-446</strain>
    </source>
</reference>
<feature type="domain" description="MacB-like periplasmic core" evidence="9">
    <location>
        <begin position="24"/>
        <end position="243"/>
    </location>
</feature>
<dbReference type="InterPro" id="IPR003838">
    <property type="entry name" value="ABC3_permease_C"/>
</dbReference>
<dbReference type="Proteomes" id="UP000886752">
    <property type="component" value="Unassembled WGS sequence"/>
</dbReference>
<dbReference type="GO" id="GO:0022857">
    <property type="term" value="F:transmembrane transporter activity"/>
    <property type="evidence" value="ECO:0007669"/>
    <property type="project" value="TreeGrafter"/>
</dbReference>
<feature type="transmembrane region" description="Helical" evidence="7">
    <location>
        <begin position="20"/>
        <end position="43"/>
    </location>
</feature>
<evidence type="ECO:0000259" key="8">
    <source>
        <dbReference type="Pfam" id="PF02687"/>
    </source>
</evidence>
<dbReference type="PANTHER" id="PTHR30572:SF4">
    <property type="entry name" value="ABC TRANSPORTER PERMEASE YTRF"/>
    <property type="match status" value="1"/>
</dbReference>
<evidence type="ECO:0000256" key="2">
    <source>
        <dbReference type="ARBA" id="ARBA00022475"/>
    </source>
</evidence>
<evidence type="ECO:0000256" key="1">
    <source>
        <dbReference type="ARBA" id="ARBA00004651"/>
    </source>
</evidence>
<keyword evidence="5 7" id="KW-0472">Membrane</keyword>
<feature type="transmembrane region" description="Helical" evidence="7">
    <location>
        <begin position="333"/>
        <end position="361"/>
    </location>
</feature>
<dbReference type="AlphaFoldDB" id="A0A9D1PVS3"/>